<feature type="compositionally biased region" description="Basic and acidic residues" evidence="7">
    <location>
        <begin position="75"/>
        <end position="90"/>
    </location>
</feature>
<dbReference type="PANTHER" id="PTHR13924:SF10">
    <property type="entry name" value="TRANSFORMING ACIDIC COILED-COIL PROTEIN, ISOFORM K"/>
    <property type="match status" value="1"/>
</dbReference>
<name>A0ABV0MHT3_9TELE</name>
<comment type="similarity">
    <text evidence="2">Belongs to the TACC family.</text>
</comment>
<dbReference type="Proteomes" id="UP001476798">
    <property type="component" value="Unassembled WGS sequence"/>
</dbReference>
<evidence type="ECO:0000256" key="5">
    <source>
        <dbReference type="ARBA" id="ARBA00023054"/>
    </source>
</evidence>
<reference evidence="9 10" key="1">
    <citation type="submission" date="2021-06" db="EMBL/GenBank/DDBJ databases">
        <authorList>
            <person name="Palmer J.M."/>
        </authorList>
    </citation>
    <scope>NUCLEOTIDE SEQUENCE [LARGE SCALE GENOMIC DNA]</scope>
    <source>
        <strain evidence="9 10">GA_2019</strain>
        <tissue evidence="9">Muscle</tissue>
    </source>
</reference>
<sequence length="104" mass="11510">YKEVVKGYKKNEKTLKACAQDYLTNKGEQHYQMLKAKSEEKINLANEEIAGLRSKKEGGAFDSSSPAEMGAAEDSVIKEEPGSGGKRDGRVYQGMSLYPMSRKD</sequence>
<feature type="region of interest" description="Disordered" evidence="7">
    <location>
        <begin position="55"/>
        <end position="104"/>
    </location>
</feature>
<keyword evidence="3" id="KW-0963">Cytoplasm</keyword>
<evidence type="ECO:0000256" key="4">
    <source>
        <dbReference type="ARBA" id="ARBA00022553"/>
    </source>
</evidence>
<dbReference type="InterPro" id="IPR007707">
    <property type="entry name" value="TACC_C"/>
</dbReference>
<evidence type="ECO:0000256" key="3">
    <source>
        <dbReference type="ARBA" id="ARBA00022490"/>
    </source>
</evidence>
<keyword evidence="5" id="KW-0175">Coiled coil</keyword>
<evidence type="ECO:0000259" key="8">
    <source>
        <dbReference type="Pfam" id="PF05010"/>
    </source>
</evidence>
<comment type="subcellular location">
    <subcellularLocation>
        <location evidence="1">Cytoplasm</location>
        <location evidence="1">Cytoskeleton</location>
    </subcellularLocation>
</comment>
<feature type="non-terminal residue" evidence="9">
    <location>
        <position position="1"/>
    </location>
</feature>
<proteinExistence type="inferred from homology"/>
<organism evidence="9 10">
    <name type="scientific">Goodea atripinnis</name>
    <dbReference type="NCBI Taxonomy" id="208336"/>
    <lineage>
        <taxon>Eukaryota</taxon>
        <taxon>Metazoa</taxon>
        <taxon>Chordata</taxon>
        <taxon>Craniata</taxon>
        <taxon>Vertebrata</taxon>
        <taxon>Euteleostomi</taxon>
        <taxon>Actinopterygii</taxon>
        <taxon>Neopterygii</taxon>
        <taxon>Teleostei</taxon>
        <taxon>Neoteleostei</taxon>
        <taxon>Acanthomorphata</taxon>
        <taxon>Ovalentaria</taxon>
        <taxon>Atherinomorphae</taxon>
        <taxon>Cyprinodontiformes</taxon>
        <taxon>Goodeidae</taxon>
        <taxon>Goodea</taxon>
    </lineage>
</organism>
<keyword evidence="10" id="KW-1185">Reference proteome</keyword>
<gene>
    <name evidence="9" type="ORF">GOODEAATRI_014739</name>
</gene>
<dbReference type="EMBL" id="JAHRIO010001054">
    <property type="protein sequence ID" value="MEQ2158660.1"/>
    <property type="molecule type" value="Genomic_DNA"/>
</dbReference>
<evidence type="ECO:0000256" key="2">
    <source>
        <dbReference type="ARBA" id="ARBA00009423"/>
    </source>
</evidence>
<comment type="caution">
    <text evidence="9">The sequence shown here is derived from an EMBL/GenBank/DDBJ whole genome shotgun (WGS) entry which is preliminary data.</text>
</comment>
<dbReference type="PANTHER" id="PTHR13924">
    <property type="entry name" value="TRANSFORMING ACIDIC COILED-COIL CONTAINING PROTEIN 1/2"/>
    <property type="match status" value="1"/>
</dbReference>
<accession>A0ABV0MHT3</accession>
<keyword evidence="4" id="KW-0597">Phosphoprotein</keyword>
<feature type="domain" description="Transforming acidic coiled-coil-containing protein C-terminal" evidence="8">
    <location>
        <begin position="2"/>
        <end position="57"/>
    </location>
</feature>
<protein>
    <recommendedName>
        <fullName evidence="8">Transforming acidic coiled-coil-containing protein C-terminal domain-containing protein</fullName>
    </recommendedName>
</protein>
<dbReference type="InterPro" id="IPR039915">
    <property type="entry name" value="TACC"/>
</dbReference>
<evidence type="ECO:0000313" key="9">
    <source>
        <dbReference type="EMBL" id="MEQ2158660.1"/>
    </source>
</evidence>
<dbReference type="Pfam" id="PF05010">
    <property type="entry name" value="TACC_C"/>
    <property type="match status" value="1"/>
</dbReference>
<evidence type="ECO:0000256" key="1">
    <source>
        <dbReference type="ARBA" id="ARBA00004245"/>
    </source>
</evidence>
<keyword evidence="6" id="KW-0206">Cytoskeleton</keyword>
<evidence type="ECO:0000256" key="7">
    <source>
        <dbReference type="SAM" id="MobiDB-lite"/>
    </source>
</evidence>
<evidence type="ECO:0000313" key="10">
    <source>
        <dbReference type="Proteomes" id="UP001476798"/>
    </source>
</evidence>
<evidence type="ECO:0000256" key="6">
    <source>
        <dbReference type="ARBA" id="ARBA00023212"/>
    </source>
</evidence>